<evidence type="ECO:0000313" key="2">
    <source>
        <dbReference type="Proteomes" id="UP000192746"/>
    </source>
</evidence>
<organism evidence="1 2">
    <name type="scientific">Zunongwangia atlantica 22II14-10F7</name>
    <dbReference type="NCBI Taxonomy" id="1185767"/>
    <lineage>
        <taxon>Bacteria</taxon>
        <taxon>Pseudomonadati</taxon>
        <taxon>Bacteroidota</taxon>
        <taxon>Flavobacteriia</taxon>
        <taxon>Flavobacteriales</taxon>
        <taxon>Flavobacteriaceae</taxon>
        <taxon>Zunongwangia</taxon>
    </lineage>
</organism>
<gene>
    <name evidence="1" type="ORF">IIF7_18509</name>
</gene>
<proteinExistence type="predicted"/>
<dbReference type="Proteomes" id="UP000192746">
    <property type="component" value="Unassembled WGS sequence"/>
</dbReference>
<dbReference type="OrthoDB" id="9926850at2"/>
<keyword evidence="2" id="KW-1185">Reference proteome</keyword>
<accession>A0A1Y1SYR9</accession>
<dbReference type="EMBL" id="ARYN01000022">
    <property type="protein sequence ID" value="ORL43890.1"/>
    <property type="molecule type" value="Genomic_DNA"/>
</dbReference>
<name>A0A1Y1SYR9_9FLAO</name>
<comment type="caution">
    <text evidence="1">The sequence shown here is derived from an EMBL/GenBank/DDBJ whole genome shotgun (WGS) entry which is preliminary data.</text>
</comment>
<sequence length="82" mass="9556">MKRDKNKKMDDEQYVILRKNGFNNQKAKIISQNKEYSKESNIKSYSDEGLKINARNLGITNYDKLDRDSLISAILERSNINS</sequence>
<dbReference type="AlphaFoldDB" id="A0A1Y1SYR9"/>
<reference evidence="1 2" key="1">
    <citation type="submission" date="2013-04" db="EMBL/GenBank/DDBJ databases">
        <title>Zunongwangia sp. 22II14-10F7 Genome Sequencing.</title>
        <authorList>
            <person name="Lai Q."/>
            <person name="Shao Z."/>
        </authorList>
    </citation>
    <scope>NUCLEOTIDE SEQUENCE [LARGE SCALE GENOMIC DNA]</scope>
    <source>
        <strain evidence="1 2">22II14-10F7</strain>
    </source>
</reference>
<protein>
    <submittedName>
        <fullName evidence="1">Uncharacterized protein</fullName>
    </submittedName>
</protein>
<dbReference type="RefSeq" id="WP_084843173.1">
    <property type="nucleotide sequence ID" value="NZ_ARYN01000022.1"/>
</dbReference>
<evidence type="ECO:0000313" key="1">
    <source>
        <dbReference type="EMBL" id="ORL43890.1"/>
    </source>
</evidence>